<dbReference type="SUPFAM" id="SSF50978">
    <property type="entry name" value="WD40 repeat-like"/>
    <property type="match status" value="1"/>
</dbReference>
<evidence type="ECO:0000256" key="3">
    <source>
        <dbReference type="PROSITE-ProRule" id="PRU00221"/>
    </source>
</evidence>
<dbReference type="CDD" id="cd00200">
    <property type="entry name" value="WD40"/>
    <property type="match status" value="1"/>
</dbReference>
<dbReference type="PROSITE" id="PS50294">
    <property type="entry name" value="WD_REPEATS_REGION"/>
    <property type="match status" value="3"/>
</dbReference>
<protein>
    <recommendedName>
        <fullName evidence="6">WD40 repeat-like protein</fullName>
    </recommendedName>
</protein>
<dbReference type="PANTHER" id="PTHR22847:SF637">
    <property type="entry name" value="WD REPEAT DOMAIN 5B"/>
    <property type="match status" value="1"/>
</dbReference>
<dbReference type="Gene3D" id="2.130.10.10">
    <property type="entry name" value="YVTN repeat-like/Quinoprotein amine dehydrogenase"/>
    <property type="match status" value="2"/>
</dbReference>
<dbReference type="InterPro" id="IPR019775">
    <property type="entry name" value="WD40_repeat_CS"/>
</dbReference>
<dbReference type="InterPro" id="IPR015943">
    <property type="entry name" value="WD40/YVTN_repeat-like_dom_sf"/>
</dbReference>
<organism evidence="4 5">
    <name type="scientific">Ephemerocybe angulata</name>
    <dbReference type="NCBI Taxonomy" id="980116"/>
    <lineage>
        <taxon>Eukaryota</taxon>
        <taxon>Fungi</taxon>
        <taxon>Dikarya</taxon>
        <taxon>Basidiomycota</taxon>
        <taxon>Agaricomycotina</taxon>
        <taxon>Agaricomycetes</taxon>
        <taxon>Agaricomycetidae</taxon>
        <taxon>Agaricales</taxon>
        <taxon>Agaricineae</taxon>
        <taxon>Psathyrellaceae</taxon>
        <taxon>Ephemerocybe</taxon>
    </lineage>
</organism>
<dbReference type="PROSITE" id="PS50082">
    <property type="entry name" value="WD_REPEATS_2"/>
    <property type="match status" value="4"/>
</dbReference>
<feature type="repeat" description="WD" evidence="3">
    <location>
        <begin position="15"/>
        <end position="41"/>
    </location>
</feature>
<evidence type="ECO:0000256" key="2">
    <source>
        <dbReference type="ARBA" id="ARBA00022737"/>
    </source>
</evidence>
<dbReference type="Pfam" id="PF00400">
    <property type="entry name" value="WD40"/>
    <property type="match status" value="5"/>
</dbReference>
<reference evidence="4 5" key="1">
    <citation type="journal article" date="2020" name="ISME J.">
        <title>Uncovering the hidden diversity of litter-decomposition mechanisms in mushroom-forming fungi.</title>
        <authorList>
            <person name="Floudas D."/>
            <person name="Bentzer J."/>
            <person name="Ahren D."/>
            <person name="Johansson T."/>
            <person name="Persson P."/>
            <person name="Tunlid A."/>
        </authorList>
    </citation>
    <scope>NUCLEOTIDE SEQUENCE [LARGE SCALE GENOMIC DNA]</scope>
    <source>
        <strain evidence="4 5">CBS 175.51</strain>
    </source>
</reference>
<dbReference type="EMBL" id="JAACJK010000004">
    <property type="protein sequence ID" value="KAF5340329.1"/>
    <property type="molecule type" value="Genomic_DNA"/>
</dbReference>
<dbReference type="OrthoDB" id="2615105at2759"/>
<evidence type="ECO:0000313" key="5">
    <source>
        <dbReference type="Proteomes" id="UP000541558"/>
    </source>
</evidence>
<dbReference type="PRINTS" id="PR00320">
    <property type="entry name" value="GPROTEINBRPT"/>
</dbReference>
<feature type="repeat" description="WD" evidence="3">
    <location>
        <begin position="127"/>
        <end position="168"/>
    </location>
</feature>
<proteinExistence type="predicted"/>
<feature type="repeat" description="WD" evidence="3">
    <location>
        <begin position="85"/>
        <end position="126"/>
    </location>
</feature>
<accession>A0A8H5CFJ6</accession>
<dbReference type="InterPro" id="IPR036322">
    <property type="entry name" value="WD40_repeat_dom_sf"/>
</dbReference>
<dbReference type="GO" id="GO:1990234">
    <property type="term" value="C:transferase complex"/>
    <property type="evidence" value="ECO:0007669"/>
    <property type="project" value="UniProtKB-ARBA"/>
</dbReference>
<dbReference type="InterPro" id="IPR020472">
    <property type="entry name" value="WD40_PAC1"/>
</dbReference>
<evidence type="ECO:0008006" key="6">
    <source>
        <dbReference type="Google" id="ProtNLM"/>
    </source>
</evidence>
<dbReference type="PROSITE" id="PS00678">
    <property type="entry name" value="WD_REPEATS_1"/>
    <property type="match status" value="2"/>
</dbReference>
<gene>
    <name evidence="4" type="ORF">D9611_007940</name>
</gene>
<evidence type="ECO:0000256" key="1">
    <source>
        <dbReference type="ARBA" id="ARBA00022574"/>
    </source>
</evidence>
<keyword evidence="1 3" id="KW-0853">WD repeat</keyword>
<dbReference type="PANTHER" id="PTHR22847">
    <property type="entry name" value="WD40 REPEAT PROTEIN"/>
    <property type="match status" value="1"/>
</dbReference>
<dbReference type="InterPro" id="IPR001680">
    <property type="entry name" value="WD40_rpt"/>
</dbReference>
<comment type="caution">
    <text evidence="4">The sequence shown here is derived from an EMBL/GenBank/DDBJ whole genome shotgun (WGS) entry which is preliminary data.</text>
</comment>
<dbReference type="AlphaFoldDB" id="A0A8H5CFJ6"/>
<keyword evidence="5" id="KW-1185">Reference proteome</keyword>
<name>A0A8H5CFJ6_9AGAR</name>
<sequence>MEHTIVVETDVARFDGLRIISGSDDKSVTVWDALTGTVQRTLEGHTKIVSSVTFSGDGSRIFSGSYDHSVRVWDALTGKPVQAVLEGHTYCAMTVASSGNRLQVVSGALDRSVRVWDVLTGKVLNVLNGHTGYVRSVSFSHDGSRICSASDDKTLRVWDASTSVTQSVLEGHNSAAHAAALSRDGRRIVSGSWDRTCDPLNAQEEKIKPAPRQEYLQTSLDRELTKCSEPTGSSLFDGSSNFSISELHATQSGRDINYAHTVQNITIVNQQPLSQIQTFAAGVFAGSAMTVLFGSPDHIST</sequence>
<dbReference type="Proteomes" id="UP000541558">
    <property type="component" value="Unassembled WGS sequence"/>
</dbReference>
<feature type="repeat" description="WD" evidence="3">
    <location>
        <begin position="42"/>
        <end position="83"/>
    </location>
</feature>
<evidence type="ECO:0000313" key="4">
    <source>
        <dbReference type="EMBL" id="KAF5340329.1"/>
    </source>
</evidence>
<keyword evidence="2" id="KW-0677">Repeat</keyword>
<dbReference type="SMART" id="SM00320">
    <property type="entry name" value="WD40"/>
    <property type="match status" value="5"/>
</dbReference>